<evidence type="ECO:0000313" key="3">
    <source>
        <dbReference type="EMBL" id="PRY00541.1"/>
    </source>
</evidence>
<proteinExistence type="predicted"/>
<accession>A0A2T0Q9R3</accession>
<evidence type="ECO:0000259" key="1">
    <source>
        <dbReference type="Pfam" id="PF00931"/>
    </source>
</evidence>
<dbReference type="InterPro" id="IPR027417">
    <property type="entry name" value="P-loop_NTPase"/>
</dbReference>
<dbReference type="PANTHER" id="PTHR46082">
    <property type="entry name" value="ATP/GTP-BINDING PROTEIN-RELATED"/>
    <property type="match status" value="1"/>
</dbReference>
<dbReference type="PANTHER" id="PTHR46082:SF6">
    <property type="entry name" value="AAA+ ATPASE DOMAIN-CONTAINING PROTEIN-RELATED"/>
    <property type="match status" value="1"/>
</dbReference>
<feature type="domain" description="NB-ARC" evidence="1">
    <location>
        <begin position="65"/>
        <end position="206"/>
    </location>
</feature>
<dbReference type="SUPFAM" id="SSF48452">
    <property type="entry name" value="TPR-like"/>
    <property type="match status" value="3"/>
</dbReference>
<dbReference type="InterPro" id="IPR056681">
    <property type="entry name" value="DUF7779"/>
</dbReference>
<dbReference type="Pfam" id="PF00931">
    <property type="entry name" value="NB-ARC"/>
    <property type="match status" value="1"/>
</dbReference>
<dbReference type="NCBIfam" id="NF040586">
    <property type="entry name" value="FxSxx_TPR"/>
    <property type="match status" value="1"/>
</dbReference>
<dbReference type="InterPro" id="IPR011990">
    <property type="entry name" value="TPR-like_helical_dom_sf"/>
</dbReference>
<comment type="caution">
    <text evidence="3">The sequence shown here is derived from an EMBL/GenBank/DDBJ whole genome shotgun (WGS) entry which is preliminary data.</text>
</comment>
<dbReference type="OrthoDB" id="580767at2"/>
<dbReference type="Gene3D" id="3.40.50.300">
    <property type="entry name" value="P-loop containing nucleotide triphosphate hydrolases"/>
    <property type="match status" value="1"/>
</dbReference>
<dbReference type="Pfam" id="PF13424">
    <property type="entry name" value="TPR_12"/>
    <property type="match status" value="3"/>
</dbReference>
<evidence type="ECO:0000259" key="2">
    <source>
        <dbReference type="Pfam" id="PF25000"/>
    </source>
</evidence>
<dbReference type="InterPro" id="IPR002182">
    <property type="entry name" value="NB-ARC"/>
</dbReference>
<reference evidence="3 4" key="1">
    <citation type="submission" date="2018-03" db="EMBL/GenBank/DDBJ databases">
        <title>Genomic Encyclopedia of Archaeal and Bacterial Type Strains, Phase II (KMG-II): from individual species to whole genera.</title>
        <authorList>
            <person name="Goeker M."/>
        </authorList>
    </citation>
    <scope>NUCLEOTIDE SEQUENCE [LARGE SCALE GENOMIC DNA]</scope>
    <source>
        <strain evidence="3 4">DSM 45601</strain>
    </source>
</reference>
<dbReference type="EMBL" id="PVZC01000002">
    <property type="protein sequence ID" value="PRY00541.1"/>
    <property type="molecule type" value="Genomic_DNA"/>
</dbReference>
<name>A0A2T0Q9R3_9ACTN</name>
<dbReference type="AlphaFoldDB" id="A0A2T0Q9R3"/>
<sequence length="879" mass="99431">MISDNQSFPAVAAENGVVRRDYALHWGREIPVKNPHFTGREHELHQVRESLYSAATAVLSHPPQVLYGTGGVGKTEIAAEYCHRFGGEYDVVWWIRAEQENEIVDSLIKLGRRLELSELDVENQSFSTHVVLDALRRGSPHARWLLVFDNAAEPAVVQKYLPSGQPHGHVIITSRLRHWFRHTQAEGVEVNTFRTEETVELLRKRVPGLAEVTPATPDQAEATATENRRRLDLTTRLAKELDNLPLAADHAAAYLKETGVTPEHYLDLFTKNAHDLLEREVDTKYPHPVVNTWNITRERLSKPAAELFNTLVHFSPEPISSDLFEQRALADRLEEPLAGVVRSELELYQAGRELLGFSLIKLDGQRELMQVHRVVQQVIRGQLAIDDADSERRYLEIVHILLAGSDPQDPDRPENDSRYNLSLPHLEAVRAAHTDNPALRKLIVGQVRRLYLRGDHMRAIRLGEPILSVWRERLGADHLDTLQLAVQLGNAYRPAGRDTDARELNEDTLNRLREHHGEKAQTTLICANSYGADLRNLGQYDGAYELDQWLLPLHVEVFTEDHERTCKSRNNLATDLFALGRYDGSLELHQENFDTRQRRFGRLYPSTLFAQTNIGRALRARGQYSEALIEHRDVTRAWDEMRDVRKHPWRLRAFLDFSISLREAGYLDDARQVGEKVLAEHREFLSDRNVETLSAASSVVNDLRLTGDLAAARALGEKTLEGYERIQDLIGPLSNTAVLVNLAIVLRLQGEPQAARELDERALETFRSVFDSDHPHVLAARANLASDLAAMGETERARDIGTEALRSSREVLGERHPHTLATAANLSLDLRATGRGEAADALLEETLAHYKDTLTLQHPEAKIVQQRGRVNIDLDTIPR</sequence>
<dbReference type="Pfam" id="PF13374">
    <property type="entry name" value="TPR_10"/>
    <property type="match status" value="2"/>
</dbReference>
<protein>
    <submittedName>
        <fullName evidence="3">Tetratricopeptide repeat protein</fullName>
    </submittedName>
</protein>
<dbReference type="GO" id="GO:0043531">
    <property type="term" value="F:ADP binding"/>
    <property type="evidence" value="ECO:0007669"/>
    <property type="project" value="InterPro"/>
</dbReference>
<dbReference type="Proteomes" id="UP000237846">
    <property type="component" value="Unassembled WGS sequence"/>
</dbReference>
<keyword evidence="4" id="KW-1185">Reference proteome</keyword>
<evidence type="ECO:0000313" key="4">
    <source>
        <dbReference type="Proteomes" id="UP000237846"/>
    </source>
</evidence>
<dbReference type="Pfam" id="PF25000">
    <property type="entry name" value="DUF7779"/>
    <property type="match status" value="1"/>
</dbReference>
<feature type="domain" description="DUF7779" evidence="2">
    <location>
        <begin position="298"/>
        <end position="384"/>
    </location>
</feature>
<organism evidence="3 4">
    <name type="scientific">Allonocardiopsis opalescens</name>
    <dbReference type="NCBI Taxonomy" id="1144618"/>
    <lineage>
        <taxon>Bacteria</taxon>
        <taxon>Bacillati</taxon>
        <taxon>Actinomycetota</taxon>
        <taxon>Actinomycetes</taxon>
        <taxon>Streptosporangiales</taxon>
        <taxon>Allonocardiopsis</taxon>
    </lineage>
</organism>
<gene>
    <name evidence="3" type="ORF">CLV72_102172</name>
</gene>
<dbReference type="InterPro" id="IPR053137">
    <property type="entry name" value="NLR-like"/>
</dbReference>
<dbReference type="Gene3D" id="1.25.40.10">
    <property type="entry name" value="Tetratricopeptide repeat domain"/>
    <property type="match status" value="2"/>
</dbReference>
<dbReference type="SUPFAM" id="SSF52540">
    <property type="entry name" value="P-loop containing nucleoside triphosphate hydrolases"/>
    <property type="match status" value="1"/>
</dbReference>